<dbReference type="Pfam" id="PF00072">
    <property type="entry name" value="Response_reg"/>
    <property type="match status" value="1"/>
</dbReference>
<evidence type="ECO:0000259" key="8">
    <source>
        <dbReference type="PROSITE" id="PS50110"/>
    </source>
</evidence>
<comment type="caution">
    <text evidence="10">The sequence shown here is derived from an EMBL/GenBank/DDBJ whole genome shotgun (WGS) entry which is preliminary data.</text>
</comment>
<dbReference type="SMART" id="SM00448">
    <property type="entry name" value="REC"/>
    <property type="match status" value="1"/>
</dbReference>
<dbReference type="Gene3D" id="3.30.565.10">
    <property type="entry name" value="Histidine kinase-like ATPase, C-terminal domain"/>
    <property type="match status" value="1"/>
</dbReference>
<name>A0A553H539_9PSED</name>
<dbReference type="Gene3D" id="3.30.450.20">
    <property type="entry name" value="PAS domain"/>
    <property type="match status" value="2"/>
</dbReference>
<dbReference type="AlphaFoldDB" id="A0A553H539"/>
<proteinExistence type="predicted"/>
<dbReference type="Pfam" id="PF08448">
    <property type="entry name" value="PAS_4"/>
    <property type="match status" value="2"/>
</dbReference>
<keyword evidence="6" id="KW-0175">Coiled coil</keyword>
<dbReference type="SMART" id="SM00388">
    <property type="entry name" value="HisKA"/>
    <property type="match status" value="1"/>
</dbReference>
<dbReference type="EC" id="2.7.13.3" evidence="2"/>
<keyword evidence="3 5" id="KW-0597">Phosphoprotein</keyword>
<dbReference type="PROSITE" id="PS50109">
    <property type="entry name" value="HIS_KIN"/>
    <property type="match status" value="1"/>
</dbReference>
<protein>
    <recommendedName>
        <fullName evidence="2">histidine kinase</fullName>
        <ecNumber evidence="2">2.7.13.3</ecNumber>
    </recommendedName>
</protein>
<dbReference type="SUPFAM" id="SSF55874">
    <property type="entry name" value="ATPase domain of HSP90 chaperone/DNA topoisomerase II/histidine kinase"/>
    <property type="match status" value="1"/>
</dbReference>
<organism evidence="10 11">
    <name type="scientific">Pseudomonas mangiferae</name>
    <dbReference type="NCBI Taxonomy" id="2593654"/>
    <lineage>
        <taxon>Bacteria</taxon>
        <taxon>Pseudomonadati</taxon>
        <taxon>Pseudomonadota</taxon>
        <taxon>Gammaproteobacteria</taxon>
        <taxon>Pseudomonadales</taxon>
        <taxon>Pseudomonadaceae</taxon>
        <taxon>Pseudomonas</taxon>
    </lineage>
</organism>
<dbReference type="InterPro" id="IPR013656">
    <property type="entry name" value="PAS_4"/>
</dbReference>
<dbReference type="CDD" id="cd18161">
    <property type="entry name" value="REC_hyHK_blue-like"/>
    <property type="match status" value="1"/>
</dbReference>
<evidence type="ECO:0000256" key="1">
    <source>
        <dbReference type="ARBA" id="ARBA00000085"/>
    </source>
</evidence>
<evidence type="ECO:0000313" key="11">
    <source>
        <dbReference type="Proteomes" id="UP000315235"/>
    </source>
</evidence>
<dbReference type="OrthoDB" id="6973808at2"/>
<evidence type="ECO:0000256" key="4">
    <source>
        <dbReference type="ARBA" id="ARBA00022777"/>
    </source>
</evidence>
<dbReference type="SUPFAM" id="SSF47384">
    <property type="entry name" value="Homodimeric domain of signal transducing histidine kinase"/>
    <property type="match status" value="1"/>
</dbReference>
<dbReference type="InterPro" id="IPR036097">
    <property type="entry name" value="HisK_dim/P_sf"/>
</dbReference>
<dbReference type="InterPro" id="IPR001789">
    <property type="entry name" value="Sig_transdc_resp-reg_receiver"/>
</dbReference>
<dbReference type="EMBL" id="VJOY01000001">
    <property type="protein sequence ID" value="TRX76880.1"/>
    <property type="molecule type" value="Genomic_DNA"/>
</dbReference>
<feature type="domain" description="PAC" evidence="9">
    <location>
        <begin position="427"/>
        <end position="482"/>
    </location>
</feature>
<dbReference type="SMART" id="SM00387">
    <property type="entry name" value="HATPase_c"/>
    <property type="match status" value="1"/>
</dbReference>
<evidence type="ECO:0000256" key="6">
    <source>
        <dbReference type="SAM" id="Coils"/>
    </source>
</evidence>
<reference evidence="10 11" key="1">
    <citation type="submission" date="2019-07" db="EMBL/GenBank/DDBJ databases">
        <title>Pseudomonas mangiferae sp. nov., isolated from bark of mango tree in Thailand.</title>
        <authorList>
            <person name="Srisuk N."/>
            <person name="Anurat P."/>
        </authorList>
    </citation>
    <scope>NUCLEOTIDE SEQUENCE [LARGE SCALE GENOMIC DNA]</scope>
    <source>
        <strain evidence="10 11">DMKU_BBB3-04</strain>
    </source>
</reference>
<dbReference type="Pfam" id="PF02518">
    <property type="entry name" value="HATPase_c"/>
    <property type="match status" value="1"/>
</dbReference>
<dbReference type="InterPro" id="IPR035965">
    <property type="entry name" value="PAS-like_dom_sf"/>
</dbReference>
<dbReference type="Proteomes" id="UP000315235">
    <property type="component" value="Unassembled WGS sequence"/>
</dbReference>
<dbReference type="InterPro" id="IPR003661">
    <property type="entry name" value="HisK_dim/P_dom"/>
</dbReference>
<keyword evidence="4" id="KW-0808">Transferase</keyword>
<dbReference type="InterPro" id="IPR036890">
    <property type="entry name" value="HATPase_C_sf"/>
</dbReference>
<dbReference type="Gene3D" id="3.40.50.2300">
    <property type="match status" value="1"/>
</dbReference>
<dbReference type="InterPro" id="IPR000700">
    <property type="entry name" value="PAS-assoc_C"/>
</dbReference>
<gene>
    <name evidence="10" type="ORF">FM069_01680</name>
</gene>
<keyword evidence="11" id="KW-1185">Reference proteome</keyword>
<sequence>MAELMRRHDWAATALGPPEAWPESLKLALRILLTSRFDMWMGWGPDIHFFYNDAYRPTLGMKHATALGRPMREVWAEVWDAVRDRVQTVYEQGLSTWDRDLLLILERAGYPEETYHTFSYSPLLDDQGQVAGLFCAVAEETERVVSERRLASLRELAAALNGVDDREDLFRAVATALGGNPHDLPFTLTYVFDQSEVAHLACTSGIERDHPYARQIVGLEARGEWQLERILEGESLELAIPPQAVALPCGAWQRPPRKVALIPIAGQGAGRPLGFLVVALNPFRPHDTDYPGFIGLLAGQIASTLASVDAYQAERLRAQTLTEIVRMRKQAAEALRRANAGLIAEVEQRTAERDHLHRLFQQAPSFICVLRGPEHVFELTNDAYLDLVGHPIQIGQTVREALPEIAGQGFFERLDEVYRSGQVYVGRNVPIVLTRQPGGMPETRYLHFIYQPILDADGSVSGIFVEGNDLTEQINAEAALKRLNETLEAKVAERTDALALALRDLKREAAEREVVQEALRQAQKMEAVGQLTGGIAHDFNNLLTGILGSLDLMQRRIETGRGQDLERYIEVATGAANRAAALTNRLLAFSRRQPLAPRPVDANQLVASIQDLLLRSIGETIALEFHTARDLWQTRCDSNQLESALLNLAINARDAMPDGGRLVIETRNAPLREPLNSGGQQLPAGHYVCISVVDSGTGMPRDVLERAFEPFYTTKPMGQGTGLGLSMVYGFARQSEGGATIDSNPGKGTRVSLYLPRYLGPAPTPTPPSGNGLPDEQASGDVVLVVEDEPAVRELVVEVLHDLGCSTLEAVDGPSGLRIVESSQPLDLLITDIGLPGLDGRRLVERTRALRPDLRILFMTGYAENATSASGFLEDGMDLLTKPFGLEDLAQKIRELLGYATAEALEPSEP</sequence>
<dbReference type="PANTHER" id="PTHR43065">
    <property type="entry name" value="SENSOR HISTIDINE KINASE"/>
    <property type="match status" value="1"/>
</dbReference>
<feature type="domain" description="Response regulatory" evidence="8">
    <location>
        <begin position="782"/>
        <end position="897"/>
    </location>
</feature>
<dbReference type="SUPFAM" id="SSF52172">
    <property type="entry name" value="CheY-like"/>
    <property type="match status" value="1"/>
</dbReference>
<dbReference type="PROSITE" id="PS50113">
    <property type="entry name" value="PAC"/>
    <property type="match status" value="1"/>
</dbReference>
<feature type="domain" description="Histidine kinase" evidence="7">
    <location>
        <begin position="534"/>
        <end position="759"/>
    </location>
</feature>
<dbReference type="InterPro" id="IPR003594">
    <property type="entry name" value="HATPase_dom"/>
</dbReference>
<dbReference type="CDD" id="cd00082">
    <property type="entry name" value="HisKA"/>
    <property type="match status" value="1"/>
</dbReference>
<dbReference type="Pfam" id="PF00512">
    <property type="entry name" value="HisKA"/>
    <property type="match status" value="1"/>
</dbReference>
<dbReference type="PRINTS" id="PR00344">
    <property type="entry name" value="BCTRLSENSOR"/>
</dbReference>
<dbReference type="GO" id="GO:0000155">
    <property type="term" value="F:phosphorelay sensor kinase activity"/>
    <property type="evidence" value="ECO:0007669"/>
    <property type="project" value="InterPro"/>
</dbReference>
<keyword evidence="4" id="KW-0418">Kinase</keyword>
<evidence type="ECO:0000256" key="3">
    <source>
        <dbReference type="ARBA" id="ARBA00022553"/>
    </source>
</evidence>
<feature type="coiled-coil region" evidence="6">
    <location>
        <begin position="473"/>
        <end position="525"/>
    </location>
</feature>
<dbReference type="SUPFAM" id="SSF55785">
    <property type="entry name" value="PYP-like sensor domain (PAS domain)"/>
    <property type="match status" value="2"/>
</dbReference>
<feature type="modified residue" description="4-aspartylphosphate" evidence="5">
    <location>
        <position position="832"/>
    </location>
</feature>
<evidence type="ECO:0000256" key="5">
    <source>
        <dbReference type="PROSITE-ProRule" id="PRU00169"/>
    </source>
</evidence>
<evidence type="ECO:0000313" key="10">
    <source>
        <dbReference type="EMBL" id="TRX76880.1"/>
    </source>
</evidence>
<dbReference type="InterPro" id="IPR004358">
    <property type="entry name" value="Sig_transdc_His_kin-like_C"/>
</dbReference>
<dbReference type="InterPro" id="IPR005467">
    <property type="entry name" value="His_kinase_dom"/>
</dbReference>
<comment type="catalytic activity">
    <reaction evidence="1">
        <text>ATP + protein L-histidine = ADP + protein N-phospho-L-histidine.</text>
        <dbReference type="EC" id="2.7.13.3"/>
    </reaction>
</comment>
<evidence type="ECO:0000256" key="2">
    <source>
        <dbReference type="ARBA" id="ARBA00012438"/>
    </source>
</evidence>
<dbReference type="Gene3D" id="1.10.287.130">
    <property type="match status" value="1"/>
</dbReference>
<evidence type="ECO:0000259" key="9">
    <source>
        <dbReference type="PROSITE" id="PS50113"/>
    </source>
</evidence>
<accession>A0A553H539</accession>
<evidence type="ECO:0000259" key="7">
    <source>
        <dbReference type="PROSITE" id="PS50109"/>
    </source>
</evidence>
<dbReference type="PROSITE" id="PS50110">
    <property type="entry name" value="RESPONSE_REGULATORY"/>
    <property type="match status" value="1"/>
</dbReference>
<dbReference type="InterPro" id="IPR011006">
    <property type="entry name" value="CheY-like_superfamily"/>
</dbReference>
<dbReference type="PANTHER" id="PTHR43065:SF42">
    <property type="entry name" value="TWO-COMPONENT SENSOR PPRA"/>
    <property type="match status" value="1"/>
</dbReference>